<evidence type="ECO:0000256" key="1">
    <source>
        <dbReference type="ARBA" id="ARBA00022448"/>
    </source>
</evidence>
<evidence type="ECO:0000256" key="3">
    <source>
        <dbReference type="ARBA" id="ARBA00022741"/>
    </source>
</evidence>
<keyword evidence="5" id="KW-1278">Translocase</keyword>
<name>A0ABY8SVA6_9BURK</name>
<organism evidence="8 9">
    <name type="scientific">Comamonas resistens</name>
    <dbReference type="NCBI Taxonomy" id="3046670"/>
    <lineage>
        <taxon>Bacteria</taxon>
        <taxon>Pseudomonadati</taxon>
        <taxon>Pseudomonadota</taxon>
        <taxon>Betaproteobacteria</taxon>
        <taxon>Burkholderiales</taxon>
        <taxon>Comamonadaceae</taxon>
        <taxon>Comamonas</taxon>
    </lineage>
</organism>
<keyword evidence="2" id="KW-1003">Cell membrane</keyword>
<dbReference type="InterPro" id="IPR008995">
    <property type="entry name" value="Mo/tungstate-bd_C_term_dom"/>
</dbReference>
<keyword evidence="9" id="KW-1185">Reference proteome</keyword>
<feature type="domain" description="ABC transporter" evidence="7">
    <location>
        <begin position="4"/>
        <end position="234"/>
    </location>
</feature>
<dbReference type="PROSITE" id="PS00211">
    <property type="entry name" value="ABC_TRANSPORTER_1"/>
    <property type="match status" value="1"/>
</dbReference>
<gene>
    <name evidence="8" type="ORF">QMY55_05145</name>
</gene>
<dbReference type="InterPro" id="IPR003439">
    <property type="entry name" value="ABC_transporter-like_ATP-bd"/>
</dbReference>
<evidence type="ECO:0000256" key="5">
    <source>
        <dbReference type="ARBA" id="ARBA00022967"/>
    </source>
</evidence>
<dbReference type="InterPro" id="IPR017871">
    <property type="entry name" value="ABC_transporter-like_CS"/>
</dbReference>
<reference evidence="8 9" key="1">
    <citation type="submission" date="2023-05" db="EMBL/GenBank/DDBJ databases">
        <authorList>
            <person name="Yin Y."/>
            <person name="Lu Z."/>
        </authorList>
    </citation>
    <scope>NUCLEOTIDE SEQUENCE [LARGE SCALE GENOMIC DNA]</scope>
    <source>
        <strain evidence="8 9">ZM22</strain>
    </source>
</reference>
<keyword evidence="6" id="KW-0472">Membrane</keyword>
<keyword evidence="4 8" id="KW-0067">ATP-binding</keyword>
<dbReference type="GO" id="GO:0005524">
    <property type="term" value="F:ATP binding"/>
    <property type="evidence" value="ECO:0007669"/>
    <property type="project" value="UniProtKB-KW"/>
</dbReference>
<keyword evidence="3" id="KW-0547">Nucleotide-binding</keyword>
<dbReference type="Pfam" id="PF08402">
    <property type="entry name" value="TOBE_2"/>
    <property type="match status" value="1"/>
</dbReference>
<dbReference type="PANTHER" id="PTHR43875">
    <property type="entry name" value="MALTODEXTRIN IMPORT ATP-BINDING PROTEIN MSMX"/>
    <property type="match status" value="1"/>
</dbReference>
<dbReference type="Gene3D" id="2.40.50.100">
    <property type="match status" value="1"/>
</dbReference>
<dbReference type="EMBL" id="CP125947">
    <property type="protein sequence ID" value="WHS66526.1"/>
    <property type="molecule type" value="Genomic_DNA"/>
</dbReference>
<dbReference type="SMART" id="SM00382">
    <property type="entry name" value="AAA"/>
    <property type="match status" value="1"/>
</dbReference>
<evidence type="ECO:0000256" key="6">
    <source>
        <dbReference type="ARBA" id="ARBA00023136"/>
    </source>
</evidence>
<keyword evidence="1" id="KW-0813">Transport</keyword>
<protein>
    <submittedName>
        <fullName evidence="8">ABC transporter ATP-binding protein</fullName>
    </submittedName>
</protein>
<dbReference type="SUPFAM" id="SSF50331">
    <property type="entry name" value="MOP-like"/>
    <property type="match status" value="1"/>
</dbReference>
<dbReference type="InterPro" id="IPR003593">
    <property type="entry name" value="AAA+_ATPase"/>
</dbReference>
<dbReference type="Proteomes" id="UP001240697">
    <property type="component" value="Chromosome"/>
</dbReference>
<evidence type="ECO:0000313" key="9">
    <source>
        <dbReference type="Proteomes" id="UP001240697"/>
    </source>
</evidence>
<evidence type="ECO:0000313" key="8">
    <source>
        <dbReference type="EMBL" id="WHS66526.1"/>
    </source>
</evidence>
<proteinExistence type="predicted"/>
<dbReference type="RefSeq" id="WP_283487603.1">
    <property type="nucleotide sequence ID" value="NZ_CP125947.1"/>
</dbReference>
<dbReference type="Pfam" id="PF00005">
    <property type="entry name" value="ABC_tran"/>
    <property type="match status" value="1"/>
</dbReference>
<dbReference type="InterPro" id="IPR013611">
    <property type="entry name" value="Transp-assoc_OB_typ2"/>
</dbReference>
<dbReference type="PANTHER" id="PTHR43875:SF15">
    <property type="entry name" value="TREHALOSE IMPORT ATP-BINDING PROTEIN SUGC"/>
    <property type="match status" value="1"/>
</dbReference>
<sequence>MSLIELENVAKSWGNTTALQAVNLRIEPGSFCVLLGPSGCGKSTTLRMIAGLDTPSSGTVRIDGRDVTHLPPAERGIAMVFQNYALFPHLTVADNIQFGLQVRKLPKAECMQRLQQTAELLGLTALLDRKPGQLSGGQQQRVALGRALVARAKVCLMDEPLSNLDAQLRQEMRAELRELQQRLGLTVVYVTHDQAEAMSMADQVVLLHQGHVEQCARPRDIYAQPATTFAARFIGTPAMNIVRLQGRGIAGSDCEVAPSMVAGSAYPQLMGIRPELIAVASDRQGVLATVQGFEYLGADLVLRCLVGTELLTVRAPGNAHAGLEPGHSVYLQWPATAAHWFDGQSRRIEALSADLAADPLFLASA</sequence>
<dbReference type="PROSITE" id="PS50893">
    <property type="entry name" value="ABC_TRANSPORTER_2"/>
    <property type="match status" value="1"/>
</dbReference>
<dbReference type="SUPFAM" id="SSF52540">
    <property type="entry name" value="P-loop containing nucleoside triphosphate hydrolases"/>
    <property type="match status" value="1"/>
</dbReference>
<evidence type="ECO:0000259" key="7">
    <source>
        <dbReference type="PROSITE" id="PS50893"/>
    </source>
</evidence>
<evidence type="ECO:0000256" key="4">
    <source>
        <dbReference type="ARBA" id="ARBA00022840"/>
    </source>
</evidence>
<dbReference type="InterPro" id="IPR047641">
    <property type="entry name" value="ABC_transpr_MalK/UgpC-like"/>
</dbReference>
<accession>A0ABY8SVA6</accession>
<dbReference type="Gene3D" id="3.40.50.300">
    <property type="entry name" value="P-loop containing nucleotide triphosphate hydrolases"/>
    <property type="match status" value="1"/>
</dbReference>
<evidence type="ECO:0000256" key="2">
    <source>
        <dbReference type="ARBA" id="ARBA00022475"/>
    </source>
</evidence>
<dbReference type="InterPro" id="IPR027417">
    <property type="entry name" value="P-loop_NTPase"/>
</dbReference>